<protein>
    <submittedName>
        <fullName evidence="5">Uncharacterized protein</fullName>
    </submittedName>
</protein>
<dbReference type="SUPFAM" id="SSF47616">
    <property type="entry name" value="GST C-terminal domain-like"/>
    <property type="match status" value="1"/>
</dbReference>
<dbReference type="SFLD" id="SFLDG00358">
    <property type="entry name" value="Main_(cytGST)"/>
    <property type="match status" value="1"/>
</dbReference>
<evidence type="ECO:0000313" key="6">
    <source>
        <dbReference type="Proteomes" id="UP001154114"/>
    </source>
</evidence>
<accession>A0A9N8KV41</accession>
<dbReference type="CDD" id="cd03177">
    <property type="entry name" value="GST_C_Delta_Epsilon"/>
    <property type="match status" value="1"/>
</dbReference>
<evidence type="ECO:0000256" key="1">
    <source>
        <dbReference type="ARBA" id="ARBA00011738"/>
    </source>
</evidence>
<dbReference type="AlphaFoldDB" id="A0A9N8KV41"/>
<reference evidence="5" key="1">
    <citation type="submission" date="2021-12" db="EMBL/GenBank/DDBJ databases">
        <authorList>
            <person name="King R."/>
        </authorList>
    </citation>
    <scope>NUCLEOTIDE SEQUENCE</scope>
</reference>
<keyword evidence="6" id="KW-1185">Reference proteome</keyword>
<dbReference type="SUPFAM" id="SSF52833">
    <property type="entry name" value="Thioredoxin-like"/>
    <property type="match status" value="1"/>
</dbReference>
<dbReference type="GO" id="GO:0004364">
    <property type="term" value="F:glutathione transferase activity"/>
    <property type="evidence" value="ECO:0007669"/>
    <property type="project" value="TreeGrafter"/>
</dbReference>
<dbReference type="InterPro" id="IPR004046">
    <property type="entry name" value="GST_C"/>
</dbReference>
<organism evidence="5 6">
    <name type="scientific">Chrysodeixis includens</name>
    <name type="common">Soybean looper</name>
    <name type="synonym">Pseudoplusia includens</name>
    <dbReference type="NCBI Taxonomy" id="689277"/>
    <lineage>
        <taxon>Eukaryota</taxon>
        <taxon>Metazoa</taxon>
        <taxon>Ecdysozoa</taxon>
        <taxon>Arthropoda</taxon>
        <taxon>Hexapoda</taxon>
        <taxon>Insecta</taxon>
        <taxon>Pterygota</taxon>
        <taxon>Neoptera</taxon>
        <taxon>Endopterygota</taxon>
        <taxon>Lepidoptera</taxon>
        <taxon>Glossata</taxon>
        <taxon>Ditrysia</taxon>
        <taxon>Noctuoidea</taxon>
        <taxon>Noctuidae</taxon>
        <taxon>Plusiinae</taxon>
        <taxon>Chrysodeixis</taxon>
    </lineage>
</organism>
<dbReference type="GO" id="GO:0006749">
    <property type="term" value="P:glutathione metabolic process"/>
    <property type="evidence" value="ECO:0007669"/>
    <property type="project" value="TreeGrafter"/>
</dbReference>
<dbReference type="OrthoDB" id="422574at2759"/>
<gene>
    <name evidence="5" type="ORF">CINC_LOCUS11298</name>
</gene>
<dbReference type="SFLD" id="SFLDG01153">
    <property type="entry name" value="Main.4:_Theta-like"/>
    <property type="match status" value="1"/>
</dbReference>
<dbReference type="InterPro" id="IPR010987">
    <property type="entry name" value="Glutathione-S-Trfase_C-like"/>
</dbReference>
<dbReference type="PROSITE" id="PS50404">
    <property type="entry name" value="GST_NTER"/>
    <property type="match status" value="1"/>
</dbReference>
<dbReference type="Pfam" id="PF00043">
    <property type="entry name" value="GST_C"/>
    <property type="match status" value="1"/>
</dbReference>
<dbReference type="Proteomes" id="UP001154114">
    <property type="component" value="Chromosome 5"/>
</dbReference>
<dbReference type="PANTHER" id="PTHR43969:SF9">
    <property type="entry name" value="GLUTATHIONE S TRANSFERASE D10, ISOFORM A-RELATED"/>
    <property type="match status" value="1"/>
</dbReference>
<dbReference type="InterPro" id="IPR040079">
    <property type="entry name" value="Glutathione_S-Trfase"/>
</dbReference>
<feature type="domain" description="GST C-terminal" evidence="4">
    <location>
        <begin position="90"/>
        <end position="215"/>
    </location>
</feature>
<comment type="subunit">
    <text evidence="1">Homodimer.</text>
</comment>
<comment type="similarity">
    <text evidence="2">Belongs to the GST superfamily.</text>
</comment>
<evidence type="ECO:0000259" key="3">
    <source>
        <dbReference type="PROSITE" id="PS50404"/>
    </source>
</evidence>
<dbReference type="Pfam" id="PF02798">
    <property type="entry name" value="GST_N"/>
    <property type="match status" value="1"/>
</dbReference>
<proteinExistence type="inferred from homology"/>
<name>A0A9N8KV41_CHRIL</name>
<dbReference type="InterPro" id="IPR004045">
    <property type="entry name" value="Glutathione_S-Trfase_N"/>
</dbReference>
<dbReference type="PROSITE" id="PS50405">
    <property type="entry name" value="GST_CTER"/>
    <property type="match status" value="1"/>
</dbReference>
<feature type="domain" description="GST N-terminal" evidence="3">
    <location>
        <begin position="1"/>
        <end position="82"/>
    </location>
</feature>
<evidence type="ECO:0000259" key="4">
    <source>
        <dbReference type="PROSITE" id="PS50405"/>
    </source>
</evidence>
<dbReference type="PANTHER" id="PTHR43969">
    <property type="entry name" value="GLUTATHIONE S TRANSFERASE D10, ISOFORM A-RELATED"/>
    <property type="match status" value="1"/>
</dbReference>
<dbReference type="Gene3D" id="3.40.30.10">
    <property type="entry name" value="Glutaredoxin"/>
    <property type="match status" value="1"/>
</dbReference>
<dbReference type="FunFam" id="3.40.30.10:FF:000034">
    <property type="entry name" value="glutathione S-transferase 1"/>
    <property type="match status" value="1"/>
</dbReference>
<dbReference type="InterPro" id="IPR036282">
    <property type="entry name" value="Glutathione-S-Trfase_C_sf"/>
</dbReference>
<dbReference type="FunFam" id="1.20.1050.10:FF:000007">
    <property type="entry name" value="Glutathione S-transferase 1-1"/>
    <property type="match status" value="1"/>
</dbReference>
<evidence type="ECO:0000256" key="2">
    <source>
        <dbReference type="RuleBase" id="RU003494"/>
    </source>
</evidence>
<dbReference type="InterPro" id="IPR036249">
    <property type="entry name" value="Thioredoxin-like_sf"/>
</dbReference>
<dbReference type="Gene3D" id="1.20.1050.10">
    <property type="match status" value="1"/>
</dbReference>
<dbReference type="EMBL" id="LR824008">
    <property type="protein sequence ID" value="CAD0197011.1"/>
    <property type="molecule type" value="Genomic_DNA"/>
</dbReference>
<evidence type="ECO:0000313" key="5">
    <source>
        <dbReference type="EMBL" id="CAD0197011.1"/>
    </source>
</evidence>
<dbReference type="SFLD" id="SFLDS00019">
    <property type="entry name" value="Glutathione_Transferase_(cytos"/>
    <property type="match status" value="1"/>
</dbReference>
<sequence length="223" mass="24646">MAPLLYSIGASPPACAVRMLADIIGLELELKNVDLRTMEHKSPDYVKLNPLGVIPTLNDNGFALGDSHAIMIYLLSKYGGNKSELLYPSDAQARAVVNQVLFFDASILFIRIKVVALPAIMEGLKAPTERHLSDLEEAYGMLEQFLSKNRYVAANHLTIADLSIATTMFAAVAIKEMDAEKFPLSTAWYKKIQEEPYYKEIAAPGGVAFSQAMAFSWKKNNQQ</sequence>